<organism evidence="2 3">
    <name type="scientific">Streptomyces albipurpureus</name>
    <dbReference type="NCBI Taxonomy" id="2897419"/>
    <lineage>
        <taxon>Bacteria</taxon>
        <taxon>Bacillati</taxon>
        <taxon>Actinomycetota</taxon>
        <taxon>Actinomycetes</taxon>
        <taxon>Kitasatosporales</taxon>
        <taxon>Streptomycetaceae</taxon>
        <taxon>Streptomyces</taxon>
    </lineage>
</organism>
<keyword evidence="3" id="KW-1185">Reference proteome</keyword>
<feature type="compositionally biased region" description="Basic residues" evidence="1">
    <location>
        <begin position="46"/>
        <end position="55"/>
    </location>
</feature>
<reference evidence="2" key="1">
    <citation type="submission" date="2022-06" db="EMBL/GenBank/DDBJ databases">
        <title>Genome public.</title>
        <authorList>
            <person name="Sun Q."/>
        </authorList>
    </citation>
    <scope>NUCLEOTIDE SEQUENCE</scope>
    <source>
        <strain evidence="2">CWNU-1</strain>
    </source>
</reference>
<protein>
    <submittedName>
        <fullName evidence="2">Uncharacterized protein</fullName>
    </submittedName>
</protein>
<comment type="caution">
    <text evidence="2">The sequence shown here is derived from an EMBL/GenBank/DDBJ whole genome shotgun (WGS) entry which is preliminary data.</text>
</comment>
<evidence type="ECO:0000313" key="3">
    <source>
        <dbReference type="Proteomes" id="UP001431429"/>
    </source>
</evidence>
<dbReference type="Proteomes" id="UP001431429">
    <property type="component" value="Unassembled WGS sequence"/>
</dbReference>
<dbReference type="EMBL" id="JAMQAW010000044">
    <property type="protein sequence ID" value="MCM2392735.1"/>
    <property type="molecule type" value="Genomic_DNA"/>
</dbReference>
<evidence type="ECO:0000313" key="2">
    <source>
        <dbReference type="EMBL" id="MCM2392735.1"/>
    </source>
</evidence>
<feature type="compositionally biased region" description="Basic and acidic residues" evidence="1">
    <location>
        <begin position="1"/>
        <end position="12"/>
    </location>
</feature>
<proteinExistence type="predicted"/>
<evidence type="ECO:0000256" key="1">
    <source>
        <dbReference type="SAM" id="MobiDB-lite"/>
    </source>
</evidence>
<feature type="region of interest" description="Disordered" evidence="1">
    <location>
        <begin position="1"/>
        <end position="55"/>
    </location>
</feature>
<accession>A0ABT0UX94</accession>
<sequence>MSGRLPDMDRTLRPRTKINSTTPFPAHAAALVKDTDLPKPDPRRLTGMHRHTARR</sequence>
<feature type="compositionally biased region" description="Basic and acidic residues" evidence="1">
    <location>
        <begin position="33"/>
        <end position="44"/>
    </location>
</feature>
<gene>
    <name evidence="2" type="ORF">NBG84_31365</name>
</gene>
<dbReference type="RefSeq" id="WP_250923061.1">
    <property type="nucleotide sequence ID" value="NZ_JAMQAW010000044.1"/>
</dbReference>
<name>A0ABT0UX94_9ACTN</name>